<dbReference type="EMBL" id="JYDP01000140">
    <property type="protein sequence ID" value="KRZ05406.1"/>
    <property type="molecule type" value="Genomic_DNA"/>
</dbReference>
<dbReference type="Pfam" id="PF00013">
    <property type="entry name" value="KH_1"/>
    <property type="match status" value="1"/>
</dbReference>
<evidence type="ECO:0000259" key="1">
    <source>
        <dbReference type="SMART" id="SM00322"/>
    </source>
</evidence>
<dbReference type="InterPro" id="IPR004087">
    <property type="entry name" value="KH_dom"/>
</dbReference>
<organism evidence="2 3">
    <name type="scientific">Trichinella zimbabwensis</name>
    <dbReference type="NCBI Taxonomy" id="268475"/>
    <lineage>
        <taxon>Eukaryota</taxon>
        <taxon>Metazoa</taxon>
        <taxon>Ecdysozoa</taxon>
        <taxon>Nematoda</taxon>
        <taxon>Enoplea</taxon>
        <taxon>Dorylaimia</taxon>
        <taxon>Trichinellida</taxon>
        <taxon>Trichinellidae</taxon>
        <taxon>Trichinella</taxon>
    </lineage>
</organism>
<protein>
    <recommendedName>
        <fullName evidence="1">K Homology domain-containing protein</fullName>
    </recommendedName>
</protein>
<dbReference type="SMART" id="SM00322">
    <property type="entry name" value="KH"/>
    <property type="match status" value="2"/>
</dbReference>
<dbReference type="InterPro" id="IPR036612">
    <property type="entry name" value="KH_dom_type_1_sf"/>
</dbReference>
<dbReference type="Proteomes" id="UP000055024">
    <property type="component" value="Unassembled WGS sequence"/>
</dbReference>
<feature type="domain" description="K Homology" evidence="1">
    <location>
        <begin position="100"/>
        <end position="172"/>
    </location>
</feature>
<sequence length="452" mass="51760">MTTDLQIHYYMFIVDCHFASSCNNDEISFGQYTCSIGLKMCSRERFEEKLKQSKLAMDLLKDVENHNLRSMVMEHFIGELFTPFFFKKIPNPPRPFGNIRKKKFNMMIATNEYNFNVASRIIGPEGSTIKTIARYSGCQVKLINPRGNPLYVRIVAKDYVNVANWKIDKAIEGIQYVLKNENYEVSLNQLAELAVRRGGFEKPPVSYHYRLKAFDGDDEVVNEENEEDERELTAILFDSDDETDGNFHRDQFQDKLRQSEQAIVVLNGIRDDALRSVAMEQLVGELFSHELFRTIPQPPPSFGIVINKVVTMRILTCYYPFKVCSRVLGPSGSTVQAIARYSGCQIRLSDVQQGILDVYIIVNDYESIVDWRIEKAIEGINYVLINHNGQIALNQLAEQVVRRACRRIPPMSHGDGLGYANEAVEDEHAELETQADRTAILFDSGDNFHEHE</sequence>
<comment type="caution">
    <text evidence="2">The sequence shown here is derived from an EMBL/GenBank/DDBJ whole genome shotgun (WGS) entry which is preliminary data.</text>
</comment>
<dbReference type="GO" id="GO:0003723">
    <property type="term" value="F:RNA binding"/>
    <property type="evidence" value="ECO:0007669"/>
    <property type="project" value="InterPro"/>
</dbReference>
<dbReference type="OrthoDB" id="5919708at2759"/>
<proteinExistence type="predicted"/>
<gene>
    <name evidence="2" type="ORF">T11_9808</name>
</gene>
<accession>A0A0V1H494</accession>
<dbReference type="SUPFAM" id="SSF54791">
    <property type="entry name" value="Eukaryotic type KH-domain (KH-domain type I)"/>
    <property type="match status" value="2"/>
</dbReference>
<name>A0A0V1H494_9BILA</name>
<reference evidence="2 3" key="1">
    <citation type="submission" date="2015-01" db="EMBL/GenBank/DDBJ databases">
        <title>Evolution of Trichinella species and genotypes.</title>
        <authorList>
            <person name="Korhonen P.K."/>
            <person name="Edoardo P."/>
            <person name="Giuseppe L.R."/>
            <person name="Gasser R.B."/>
        </authorList>
    </citation>
    <scope>NUCLEOTIDE SEQUENCE [LARGE SCALE GENOMIC DNA]</scope>
    <source>
        <strain evidence="2">ISS1029</strain>
    </source>
</reference>
<feature type="domain" description="K Homology" evidence="1">
    <location>
        <begin position="306"/>
        <end position="385"/>
    </location>
</feature>
<evidence type="ECO:0000313" key="2">
    <source>
        <dbReference type="EMBL" id="KRZ05406.1"/>
    </source>
</evidence>
<keyword evidence="3" id="KW-1185">Reference proteome</keyword>
<evidence type="ECO:0000313" key="3">
    <source>
        <dbReference type="Proteomes" id="UP000055024"/>
    </source>
</evidence>
<dbReference type="AlphaFoldDB" id="A0A0V1H494"/>
<dbReference type="Gene3D" id="3.30.1370.10">
    <property type="entry name" value="K Homology domain, type 1"/>
    <property type="match status" value="1"/>
</dbReference>
<dbReference type="InterPro" id="IPR004088">
    <property type="entry name" value="KH_dom_type_1"/>
</dbReference>